<dbReference type="EMBL" id="NRRV01000007">
    <property type="protein sequence ID" value="MBK1630053.1"/>
    <property type="molecule type" value="Genomic_DNA"/>
</dbReference>
<feature type="non-terminal residue" evidence="1">
    <location>
        <position position="1"/>
    </location>
</feature>
<evidence type="ECO:0000313" key="1">
    <source>
        <dbReference type="EMBL" id="MBK1630053.1"/>
    </source>
</evidence>
<dbReference type="Proteomes" id="UP000748752">
    <property type="component" value="Unassembled WGS sequence"/>
</dbReference>
<sequence length="165" mass="18080">DAFDWVLAYREILPEWAQTIAVSKTVQTVLKTQGLSRAAPAQVRAKLAALEPLAAPVDDFRTALLEHVEQEAAKLPAGATWLASSDIIESVFGHYKTFTARGPLKEVGRLVLLIPAFLSQLSAPAIREAMTSVRGIDVEQWVESNLGLSILARRRRAFKADMKTA</sequence>
<gene>
    <name evidence="1" type="ORF">CKO31_04720</name>
</gene>
<organism evidence="1 2">
    <name type="scientific">Thiohalocapsa halophila</name>
    <dbReference type="NCBI Taxonomy" id="69359"/>
    <lineage>
        <taxon>Bacteria</taxon>
        <taxon>Pseudomonadati</taxon>
        <taxon>Pseudomonadota</taxon>
        <taxon>Gammaproteobacteria</taxon>
        <taxon>Chromatiales</taxon>
        <taxon>Chromatiaceae</taxon>
        <taxon>Thiohalocapsa</taxon>
    </lineage>
</organism>
<reference evidence="1 2" key="1">
    <citation type="journal article" date="2020" name="Microorganisms">
        <title>Osmotic Adaptation and Compatible Solute Biosynthesis of Phototrophic Bacteria as Revealed from Genome Analyses.</title>
        <authorList>
            <person name="Imhoff J.F."/>
            <person name="Rahn T."/>
            <person name="Kunzel S."/>
            <person name="Keller A."/>
            <person name="Neulinger S.C."/>
        </authorList>
    </citation>
    <scope>NUCLEOTIDE SEQUENCE [LARGE SCALE GENOMIC DNA]</scope>
    <source>
        <strain evidence="1 2">DSM 6210</strain>
    </source>
</reference>
<accession>A0ABS1CDS5</accession>
<name>A0ABS1CDS5_9GAMM</name>
<comment type="caution">
    <text evidence="1">The sequence shown here is derived from an EMBL/GenBank/DDBJ whole genome shotgun (WGS) entry which is preliminary data.</text>
</comment>
<protein>
    <submittedName>
        <fullName evidence="1">Uncharacterized protein</fullName>
    </submittedName>
</protein>
<keyword evidence="2" id="KW-1185">Reference proteome</keyword>
<proteinExistence type="predicted"/>
<evidence type="ECO:0000313" key="2">
    <source>
        <dbReference type="Proteomes" id="UP000748752"/>
    </source>
</evidence>
<dbReference type="RefSeq" id="WP_200234500.1">
    <property type="nucleotide sequence ID" value="NZ_NRRV01000007.1"/>
</dbReference>